<evidence type="ECO:0000313" key="2">
    <source>
        <dbReference type="Proteomes" id="UP000192907"/>
    </source>
</evidence>
<dbReference type="AlphaFoldDB" id="A0A1Y6BZN3"/>
<keyword evidence="2" id="KW-1185">Reference proteome</keyword>
<proteinExistence type="predicted"/>
<accession>A0A1Y6BZN3</accession>
<evidence type="ECO:0000313" key="1">
    <source>
        <dbReference type="EMBL" id="SMF36574.1"/>
    </source>
</evidence>
<gene>
    <name evidence="1" type="ORF">SAMN06296036_11150</name>
</gene>
<name>A0A1Y6BZN3_9BACT</name>
<reference evidence="2" key="1">
    <citation type="submission" date="2017-04" db="EMBL/GenBank/DDBJ databases">
        <authorList>
            <person name="Varghese N."/>
            <person name="Submissions S."/>
        </authorList>
    </citation>
    <scope>NUCLEOTIDE SEQUENCE [LARGE SCALE GENOMIC DNA]</scope>
    <source>
        <strain evidence="2">RKEM611</strain>
    </source>
</reference>
<dbReference type="EMBL" id="FWZT01000011">
    <property type="protein sequence ID" value="SMF36574.1"/>
    <property type="molecule type" value="Genomic_DNA"/>
</dbReference>
<protein>
    <submittedName>
        <fullName evidence="1">Uncharacterized protein</fullName>
    </submittedName>
</protein>
<sequence length="75" mass="8689">MALDGLHTGDRLMTYEFHLEKPLPSFVKDTLKILDSSETQEDYIYKIQFESTLEHEEFCEIVYSILDINGSEEAA</sequence>
<dbReference type="Proteomes" id="UP000192907">
    <property type="component" value="Unassembled WGS sequence"/>
</dbReference>
<organism evidence="1 2">
    <name type="scientific">Pseudobacteriovorax antillogorgiicola</name>
    <dbReference type="NCBI Taxonomy" id="1513793"/>
    <lineage>
        <taxon>Bacteria</taxon>
        <taxon>Pseudomonadati</taxon>
        <taxon>Bdellovibrionota</taxon>
        <taxon>Oligoflexia</taxon>
        <taxon>Oligoflexales</taxon>
        <taxon>Pseudobacteriovoracaceae</taxon>
        <taxon>Pseudobacteriovorax</taxon>
    </lineage>
</organism>